<dbReference type="SUPFAM" id="SSF47384">
    <property type="entry name" value="Homodimeric domain of signal transducing histidine kinase"/>
    <property type="match status" value="1"/>
</dbReference>
<feature type="transmembrane region" description="Helical" evidence="14">
    <location>
        <begin position="394"/>
        <end position="415"/>
    </location>
</feature>
<comment type="similarity">
    <text evidence="3">Belongs to the sodium:solute symporter (SSF) (TC 2.A.21) family.</text>
</comment>
<dbReference type="SMART" id="SM00388">
    <property type="entry name" value="HisKA"/>
    <property type="match status" value="1"/>
</dbReference>
<dbReference type="InterPro" id="IPR038377">
    <property type="entry name" value="Na/Glc_symporter_sf"/>
</dbReference>
<dbReference type="InterPro" id="IPR036890">
    <property type="entry name" value="HATPase_C_sf"/>
</dbReference>
<dbReference type="Gene3D" id="1.20.1730.10">
    <property type="entry name" value="Sodium/glucose cotransporter"/>
    <property type="match status" value="1"/>
</dbReference>
<dbReference type="CDD" id="cd00082">
    <property type="entry name" value="HisKA"/>
    <property type="match status" value="1"/>
</dbReference>
<dbReference type="CDD" id="cd10322">
    <property type="entry name" value="SLC5sbd"/>
    <property type="match status" value="1"/>
</dbReference>
<evidence type="ECO:0000256" key="6">
    <source>
        <dbReference type="ARBA" id="ARBA00022679"/>
    </source>
</evidence>
<protein>
    <recommendedName>
        <fullName evidence="4">histidine kinase</fullName>
        <ecNumber evidence="4">2.7.13.3</ecNumber>
    </recommendedName>
</protein>
<keyword evidence="6" id="KW-0808">Transferase</keyword>
<feature type="transmembrane region" description="Helical" evidence="14">
    <location>
        <begin position="273"/>
        <end position="295"/>
    </location>
</feature>
<feature type="transmembrane region" description="Helical" evidence="14">
    <location>
        <begin position="422"/>
        <end position="444"/>
    </location>
</feature>
<dbReference type="InterPro" id="IPR000014">
    <property type="entry name" value="PAS"/>
</dbReference>
<evidence type="ECO:0000256" key="13">
    <source>
        <dbReference type="ARBA" id="ARBA00023136"/>
    </source>
</evidence>
<dbReference type="AlphaFoldDB" id="A0A1E2VDE7"/>
<accession>A0A1E2VDE7</accession>
<feature type="transmembrane region" description="Helical" evidence="14">
    <location>
        <begin position="315"/>
        <end position="343"/>
    </location>
</feature>
<evidence type="ECO:0000313" key="17">
    <source>
        <dbReference type="Proteomes" id="UP000094291"/>
    </source>
</evidence>
<keyword evidence="8" id="KW-0547">Nucleotide-binding</keyword>
<dbReference type="InterPro" id="IPR005467">
    <property type="entry name" value="His_kinase_dom"/>
</dbReference>
<comment type="subcellular location">
    <subcellularLocation>
        <location evidence="2">Membrane</location>
        <topology evidence="2">Multi-pass membrane protein</topology>
    </subcellularLocation>
</comment>
<dbReference type="PRINTS" id="PR00344">
    <property type="entry name" value="BCTRLSENSOR"/>
</dbReference>
<evidence type="ECO:0000256" key="7">
    <source>
        <dbReference type="ARBA" id="ARBA00022692"/>
    </source>
</evidence>
<dbReference type="EC" id="2.7.13.3" evidence="4"/>
<feature type="transmembrane region" description="Helical" evidence="14">
    <location>
        <begin position="242"/>
        <end position="261"/>
    </location>
</feature>
<keyword evidence="7 14" id="KW-0812">Transmembrane</keyword>
<evidence type="ECO:0000313" key="16">
    <source>
        <dbReference type="EMBL" id="ODC04685.1"/>
    </source>
</evidence>
<keyword evidence="9" id="KW-0418">Kinase</keyword>
<dbReference type="SUPFAM" id="SSF55785">
    <property type="entry name" value="PYP-like sensor domain (PAS domain)"/>
    <property type="match status" value="1"/>
</dbReference>
<evidence type="ECO:0000256" key="2">
    <source>
        <dbReference type="ARBA" id="ARBA00004141"/>
    </source>
</evidence>
<gene>
    <name evidence="16" type="ORF">BFW38_15275</name>
</gene>
<dbReference type="RefSeq" id="WP_068999669.1">
    <property type="nucleotide sequence ID" value="NZ_MDTQ01000001.1"/>
</dbReference>
<name>A0A1E2VDE7_9GAMM</name>
<feature type="transmembrane region" description="Helical" evidence="14">
    <location>
        <begin position="464"/>
        <end position="485"/>
    </location>
</feature>
<dbReference type="InterPro" id="IPR004358">
    <property type="entry name" value="Sig_transdc_His_kin-like_C"/>
</dbReference>
<feature type="transmembrane region" description="Helical" evidence="14">
    <location>
        <begin position="114"/>
        <end position="132"/>
    </location>
</feature>
<dbReference type="SMART" id="SM00091">
    <property type="entry name" value="PAS"/>
    <property type="match status" value="1"/>
</dbReference>
<dbReference type="SMART" id="SM00387">
    <property type="entry name" value="HATPase_c"/>
    <property type="match status" value="1"/>
</dbReference>
<keyword evidence="10" id="KW-0067">ATP-binding</keyword>
<evidence type="ECO:0000256" key="3">
    <source>
        <dbReference type="ARBA" id="ARBA00006434"/>
    </source>
</evidence>
<keyword evidence="5" id="KW-0597">Phosphoprotein</keyword>
<dbReference type="PANTHER" id="PTHR43065:SF10">
    <property type="entry name" value="PEROXIDE STRESS-ACTIVATED HISTIDINE KINASE MAK3"/>
    <property type="match status" value="1"/>
</dbReference>
<proteinExistence type="inferred from homology"/>
<feature type="transmembrane region" description="Helical" evidence="14">
    <location>
        <begin position="71"/>
        <end position="93"/>
    </location>
</feature>
<sequence length="1040" mass="114485">MSYSVSQIFLLGVSYLMGLFACAWIVEQPWCSSRLARHPATYSLGLGVYASAWAIYGALGMADQYGYGFLTYYLGIAGVFVIAPVLLIPLVRLTRRYQLASLPDLLAFRFRSRWVGMFATLGLLLGVMPLMALQIQAVGDAIFLLTNESSPYNLAFAFCVVITLFAILFGARHISLQQRHDSLMVAIALESIVKLVAMLLLGGVALYQVFGGLGGLETWLAQHGGAFKTAEAPLEAGQWRTLLLLFFAAAITMPHIFHIIFAENPSEESLHQASWSLPLFLLLMALPVPIIYWAGKALGSTLPPAYYGLALGDGWSLVAFIAGLAAASGTLIVLTLALAPMILNHLVLAVYQPPARLDLYRWLLWMRRLLIATLILAGYLVYRMMSVRHNLSTLGFSAFIATLQFLPGVLALLFWQGANRKGLLAGLSAGLLIWAVGLGLPLMMGVDHLPWPGGDLLLTGLDQWYPITVISMTTNMVLLIMVSLITPTSDEEKAGASACATDALLRPQRRQLRTRSSSEMVQCLSLPLGLETAEQEVHQALDALGIDPNDQRPYAMRRLRDRIQANLSGLMGPAIAQNIVDQHLPYQHGRTTSGDDIHYMERHLEDGQAQLTGLARELDGLRRHHRQTLEQLPVGICTLGQDQEVLMWNQHMVKLSHISSSAVVGSRLADIPAPWGETLLEFVQSDLQQRYRQPLHHAGRPYWLSLHKAELPGNTTLLGGTILLIEDQTEVQQLENELIHSERLASIGRLAAGVAHEIGNPVTGISSLAQNLQYDADEPEQVREASAHILNLTQRISRIVQSLMHFAHAGRPCDREHFTSVNLKTCAEEAIHLISLSPEGRDRHYTLTCPDPLWVRGDSQRLTQVLVNLLSNARDATQSGGHIHCQGYDQDQRVILEIHDDGCGLPQDQQSQLFEPFFTTKEPGQGTGLGLALAYSIMEAHDGQLTAQSPSDYFSGHGGIDKHDHTDEYSVGNRRFGKPDFSDGSTAVNTPQIPLDAMFQHPIRATLDTASHLDGQRQVGTCIRMSWPTLLPLSETEQHS</sequence>
<comment type="caution">
    <text evidence="16">The sequence shown here is derived from an EMBL/GenBank/DDBJ whole genome shotgun (WGS) entry which is preliminary data.</text>
</comment>
<dbReference type="GO" id="GO:0016020">
    <property type="term" value="C:membrane"/>
    <property type="evidence" value="ECO:0007669"/>
    <property type="project" value="UniProtKB-SubCell"/>
</dbReference>
<dbReference type="EMBL" id="MDTQ01000001">
    <property type="protein sequence ID" value="ODC04685.1"/>
    <property type="molecule type" value="Genomic_DNA"/>
</dbReference>
<organism evidence="16 17">
    <name type="scientific">Terasakiispira papahanaumokuakeensis</name>
    <dbReference type="NCBI Taxonomy" id="197479"/>
    <lineage>
        <taxon>Bacteria</taxon>
        <taxon>Pseudomonadati</taxon>
        <taxon>Pseudomonadota</taxon>
        <taxon>Gammaproteobacteria</taxon>
        <taxon>Oceanospirillales</taxon>
        <taxon>Terasakiispira</taxon>
    </lineage>
</organism>
<dbReference type="GO" id="GO:0000155">
    <property type="term" value="F:phosphorelay sensor kinase activity"/>
    <property type="evidence" value="ECO:0007669"/>
    <property type="project" value="InterPro"/>
</dbReference>
<feature type="domain" description="Histidine kinase" evidence="15">
    <location>
        <begin position="753"/>
        <end position="949"/>
    </location>
</feature>
<dbReference type="PANTHER" id="PTHR43065">
    <property type="entry name" value="SENSOR HISTIDINE KINASE"/>
    <property type="match status" value="1"/>
</dbReference>
<evidence type="ECO:0000256" key="4">
    <source>
        <dbReference type="ARBA" id="ARBA00012438"/>
    </source>
</evidence>
<evidence type="ECO:0000256" key="11">
    <source>
        <dbReference type="ARBA" id="ARBA00022989"/>
    </source>
</evidence>
<dbReference type="Pfam" id="PF00512">
    <property type="entry name" value="HisKA"/>
    <property type="match status" value="1"/>
</dbReference>
<dbReference type="Pfam" id="PF02518">
    <property type="entry name" value="HATPase_c"/>
    <property type="match status" value="1"/>
</dbReference>
<dbReference type="InterPro" id="IPR035965">
    <property type="entry name" value="PAS-like_dom_sf"/>
</dbReference>
<dbReference type="Gene3D" id="3.30.565.10">
    <property type="entry name" value="Histidine kinase-like ATPase, C-terminal domain"/>
    <property type="match status" value="1"/>
</dbReference>
<evidence type="ECO:0000256" key="8">
    <source>
        <dbReference type="ARBA" id="ARBA00022741"/>
    </source>
</evidence>
<keyword evidence="12" id="KW-0902">Two-component regulatory system</keyword>
<evidence type="ECO:0000256" key="9">
    <source>
        <dbReference type="ARBA" id="ARBA00022777"/>
    </source>
</evidence>
<dbReference type="Gene3D" id="1.10.287.130">
    <property type="match status" value="1"/>
</dbReference>
<comment type="catalytic activity">
    <reaction evidence="1">
        <text>ATP + protein L-histidine = ADP + protein N-phospho-L-histidine.</text>
        <dbReference type="EC" id="2.7.13.3"/>
    </reaction>
</comment>
<evidence type="ECO:0000256" key="5">
    <source>
        <dbReference type="ARBA" id="ARBA00022553"/>
    </source>
</evidence>
<evidence type="ECO:0000256" key="10">
    <source>
        <dbReference type="ARBA" id="ARBA00022840"/>
    </source>
</evidence>
<feature type="transmembrane region" description="Helical" evidence="14">
    <location>
        <begin position="152"/>
        <end position="171"/>
    </location>
</feature>
<dbReference type="GO" id="GO:0005524">
    <property type="term" value="F:ATP binding"/>
    <property type="evidence" value="ECO:0007669"/>
    <property type="project" value="UniProtKB-KW"/>
</dbReference>
<evidence type="ECO:0000259" key="15">
    <source>
        <dbReference type="PROSITE" id="PS50109"/>
    </source>
</evidence>
<dbReference type="InterPro" id="IPR003661">
    <property type="entry name" value="HisK_dim/P_dom"/>
</dbReference>
<dbReference type="OrthoDB" id="9764438at2"/>
<dbReference type="Proteomes" id="UP000094291">
    <property type="component" value="Unassembled WGS sequence"/>
</dbReference>
<feature type="transmembrane region" description="Helical" evidence="14">
    <location>
        <begin position="183"/>
        <end position="210"/>
    </location>
</feature>
<keyword evidence="17" id="KW-1185">Reference proteome</keyword>
<dbReference type="PROSITE" id="PS50283">
    <property type="entry name" value="NA_SOLUT_SYMP_3"/>
    <property type="match status" value="1"/>
</dbReference>
<dbReference type="SUPFAM" id="SSF55874">
    <property type="entry name" value="ATPase domain of HSP90 chaperone/DNA topoisomerase II/histidine kinase"/>
    <property type="match status" value="1"/>
</dbReference>
<dbReference type="GO" id="GO:0022857">
    <property type="term" value="F:transmembrane transporter activity"/>
    <property type="evidence" value="ECO:0007669"/>
    <property type="project" value="InterPro"/>
</dbReference>
<keyword evidence="13 14" id="KW-0472">Membrane</keyword>
<dbReference type="Gene3D" id="3.30.450.20">
    <property type="entry name" value="PAS domain"/>
    <property type="match status" value="1"/>
</dbReference>
<evidence type="ECO:0000256" key="14">
    <source>
        <dbReference type="SAM" id="Phobius"/>
    </source>
</evidence>
<feature type="transmembrane region" description="Helical" evidence="14">
    <location>
        <begin position="39"/>
        <end position="59"/>
    </location>
</feature>
<evidence type="ECO:0000256" key="12">
    <source>
        <dbReference type="ARBA" id="ARBA00023012"/>
    </source>
</evidence>
<keyword evidence="11 14" id="KW-1133">Transmembrane helix</keyword>
<dbReference type="InterPro" id="IPR003594">
    <property type="entry name" value="HATPase_dom"/>
</dbReference>
<dbReference type="STRING" id="197479.BFW38_15275"/>
<feature type="transmembrane region" description="Helical" evidence="14">
    <location>
        <begin position="364"/>
        <end position="382"/>
    </location>
</feature>
<dbReference type="PROSITE" id="PS50109">
    <property type="entry name" value="HIS_KIN"/>
    <property type="match status" value="1"/>
</dbReference>
<feature type="transmembrane region" description="Helical" evidence="14">
    <location>
        <begin position="6"/>
        <end position="27"/>
    </location>
</feature>
<reference evidence="16 17" key="1">
    <citation type="submission" date="2016-08" db="EMBL/GenBank/DDBJ databases">
        <authorList>
            <person name="Seilhamer J.J."/>
        </authorList>
    </citation>
    <scope>NUCLEOTIDE SEQUENCE [LARGE SCALE GENOMIC DNA]</scope>
    <source>
        <strain evidence="16 17">PH27A</strain>
    </source>
</reference>
<dbReference type="InterPro" id="IPR001734">
    <property type="entry name" value="Na/solute_symporter"/>
</dbReference>
<dbReference type="InterPro" id="IPR036097">
    <property type="entry name" value="HisK_dim/P_sf"/>
</dbReference>
<evidence type="ECO:0000256" key="1">
    <source>
        <dbReference type="ARBA" id="ARBA00000085"/>
    </source>
</evidence>